<organism evidence="9 10">
    <name type="scientific">Mycoplasmopsis cynos (strain C142)</name>
    <name type="common">Mycoplasma cynos</name>
    <dbReference type="NCBI Taxonomy" id="1246955"/>
    <lineage>
        <taxon>Bacteria</taxon>
        <taxon>Bacillati</taxon>
        <taxon>Mycoplasmatota</taxon>
        <taxon>Mycoplasmoidales</taxon>
        <taxon>Metamycoplasmataceae</taxon>
        <taxon>Mycoplasmopsis</taxon>
    </lineage>
</organism>
<evidence type="ECO:0000259" key="7">
    <source>
        <dbReference type="Pfam" id="PF00728"/>
    </source>
</evidence>
<dbReference type="PANTHER" id="PTHR43678">
    <property type="entry name" value="PUTATIVE (AFU_ORTHOLOGUE AFUA_2G00640)-RELATED"/>
    <property type="match status" value="1"/>
</dbReference>
<sequence length="1319" mass="152313">MSKKFYVLNTLIGASIIVPMITISQSNTIKNKNEIKDNKSKNIALFKKVESSSVNDPVTIGPERVVDGKKNTQWVSNRFEDAPIGGKTQSGYQSPAKDGKGSWLLIDLGEKQKVGSFQIFLDRDNISEYEIYASDTKENIDKQENKVYSWKKSDNDLEQLVLFGNFKQVKENVQFVKFKALKWQKQGRTQVFKNEFEKRRLKNSIYVNEFELYADAMNLEKNPYKILQKYENWNPEYDSTKKQIKLPDGIDLKTTKIKADYEQIVDENGKVTQPLTDKDVEILLVHTDENGRRYPLKPKKPKITIPGLHKQQDNKNQKPKVTVEIAEWWSDSSEKLKIKDNLKVFVKGNLSPEIKKILDEFKKDYKALFNKELSYQSFDKDAELKNNVILDLSNKNINGFDNETYKISIEDNVIITATHKTGANWATRTFLQMLLLDKDFSIPKGIMKDYPKYKVRGFSIDVGRKPISMQLLKDIVKQMSWYKLNELQVHLSDNLIQLDDYSSEKNTEKDFENSFNAYSGWRLESSKYKEINGKKHYLHNDDYHYTKKEFKEFMNYAHEYGANIVPELDFPAHALSITKIWKEFAIKQFNDKSQYGSLHKPLTDHIDIKKEGARKLIKEILDDYTKDGAIFDKASGSTVHMGADEFYVDHDAYYDFVNEMFKYFIDKGIQVRLWGSFSAFRSKTRFIKPEYRDKVQMSIWNIGFSHPQDMYNDGYNIINVIDSPGYIVPDGEGQKGPYKDFLDNSKVYQEYEANTYLWLNGKVEHKVELPSGSDQVLGGMFALWGDKLLDTRATGLNEYDLYERFKDAAPYYATKLWGIGSDGLDSEFEDYKNNIVNKLGQAPGINPEHKISLNKNQRQYFKYDFKGKTKEEKLLDKTGDFGILNLSNNVELVDDEGINALKINDKTSKVNLNLGLIGFDNKISFKIKRSKPKTDQEEEVIFSADAPYGQIAIKAKQKGSKNFGFSRELMDYTFNYELPYDKWVNIELVSEFDKDKKLAKTKLFVDGRETGGEAIGTNGSMKYNYNTNKPEIHTFKNSSLFLPLDYIGDGKNTFSGLITDIEHVSKFKDDKNKTKYEALDKIQPKLSTVKVNKVEINDINISYIDEAKYDYQAKILHKYSDFIVVNITISDKTNKDIFISKNFVLTLHSTELAQTKQIIEAIKGSSEYNELLKSLNKEETTLEQLNSINLRANEILKNQKQKTFNLLNQLKNDNNLKPELKNKLDQAKSYNELLELNKEISKALEQQNLKSIEKPKEPQKPKTPDKPIDKPKTQNKKTKEISKKSISGIIIGIIVSIITLLLIISGIYFIKTKKNKNKN</sequence>
<keyword evidence="6" id="KW-0472">Membrane</keyword>
<feature type="transmembrane region" description="Helical" evidence="6">
    <location>
        <begin position="1286"/>
        <end position="1310"/>
    </location>
</feature>
<reference evidence="10" key="1">
    <citation type="journal article" date="2013" name="Genome Announc.">
        <title>Complete genome sequence of Mycoplasma cynos strain C142.</title>
        <authorList>
            <person name="Walker C.A."/>
            <person name="Mannering S.A."/>
            <person name="Shields S."/>
            <person name="Blake D.P."/>
            <person name="Brownlie J."/>
        </authorList>
    </citation>
    <scope>NUCLEOTIDE SEQUENCE [LARGE SCALE GENOMIC DNA]</scope>
    <source>
        <strain evidence="10">C142</strain>
    </source>
</reference>
<accession>L0RV74</accession>
<feature type="domain" description="Glycoside hydrolase family 20 catalytic" evidence="7">
    <location>
        <begin position="453"/>
        <end position="494"/>
    </location>
</feature>
<dbReference type="GO" id="GO:0005975">
    <property type="term" value="P:carbohydrate metabolic process"/>
    <property type="evidence" value="ECO:0007669"/>
    <property type="project" value="InterPro"/>
</dbReference>
<dbReference type="SUPFAM" id="SSF49785">
    <property type="entry name" value="Galactose-binding domain-like"/>
    <property type="match status" value="1"/>
</dbReference>
<keyword evidence="10" id="KW-1185">Reference proteome</keyword>
<evidence type="ECO:0000256" key="5">
    <source>
        <dbReference type="SAM" id="MobiDB-lite"/>
    </source>
</evidence>
<dbReference type="eggNOG" id="COG3525">
    <property type="taxonomic scope" value="Bacteria"/>
</dbReference>
<feature type="region of interest" description="Disordered" evidence="5">
    <location>
        <begin position="1249"/>
        <end position="1279"/>
    </location>
</feature>
<dbReference type="STRING" id="1246955.MCYN_0782"/>
<dbReference type="Gene3D" id="3.30.379.10">
    <property type="entry name" value="Chitobiase/beta-hexosaminidase domain 2-like"/>
    <property type="match status" value="1"/>
</dbReference>
<dbReference type="PRINTS" id="PR00738">
    <property type="entry name" value="GLHYDRLASE20"/>
</dbReference>
<evidence type="ECO:0000313" key="9">
    <source>
        <dbReference type="EMBL" id="CCP24514.1"/>
    </source>
</evidence>
<name>L0RV74_MYCC1</name>
<evidence type="ECO:0000259" key="8">
    <source>
        <dbReference type="Pfam" id="PF02838"/>
    </source>
</evidence>
<dbReference type="InterPro" id="IPR015883">
    <property type="entry name" value="Glyco_hydro_20_cat"/>
</dbReference>
<dbReference type="InterPro" id="IPR015882">
    <property type="entry name" value="HEX_bac_N"/>
</dbReference>
<dbReference type="Gene3D" id="2.60.120.260">
    <property type="entry name" value="Galactose-binding domain-like"/>
    <property type="match status" value="1"/>
</dbReference>
<evidence type="ECO:0000256" key="6">
    <source>
        <dbReference type="SAM" id="Phobius"/>
    </source>
</evidence>
<keyword evidence="3 9" id="KW-0326">Glycosidase</keyword>
<dbReference type="RefSeq" id="WP_015287635.1">
    <property type="nucleotide sequence ID" value="NC_019949.1"/>
</dbReference>
<dbReference type="Pfam" id="PF02838">
    <property type="entry name" value="Glyco_hydro_20b"/>
    <property type="match status" value="1"/>
</dbReference>
<dbReference type="InterPro" id="IPR052764">
    <property type="entry name" value="GH20_Enzymes"/>
</dbReference>
<feature type="compositionally biased region" description="Basic and acidic residues" evidence="5">
    <location>
        <begin position="1251"/>
        <end position="1279"/>
    </location>
</feature>
<evidence type="ECO:0000256" key="2">
    <source>
        <dbReference type="ARBA" id="ARBA00022801"/>
    </source>
</evidence>
<dbReference type="OrthoDB" id="9816455at2"/>
<dbReference type="PATRIC" id="fig|1246955.3.peg.705"/>
<evidence type="ECO:0000313" key="10">
    <source>
        <dbReference type="Proteomes" id="UP000010466"/>
    </source>
</evidence>
<dbReference type="CDD" id="cd06564">
    <property type="entry name" value="GH20_DspB_LnbB-like"/>
    <property type="match status" value="1"/>
</dbReference>
<evidence type="ECO:0000256" key="3">
    <source>
        <dbReference type="ARBA" id="ARBA00023295"/>
    </source>
</evidence>
<evidence type="ECO:0000256" key="4">
    <source>
        <dbReference type="PIRSR" id="PIRSR625705-1"/>
    </source>
</evidence>
<keyword evidence="2 9" id="KW-0378">Hydrolase</keyword>
<dbReference type="InterPro" id="IPR029018">
    <property type="entry name" value="Hex-like_dom2"/>
</dbReference>
<dbReference type="SUPFAM" id="SSF55545">
    <property type="entry name" value="beta-N-acetylhexosaminidase-like domain"/>
    <property type="match status" value="1"/>
</dbReference>
<dbReference type="GeneID" id="74932322"/>
<gene>
    <name evidence="9" type="primary">MCYN0782</name>
    <name evidence="9" type="ordered locus">MCYN_0782</name>
</gene>
<dbReference type="InterPro" id="IPR025705">
    <property type="entry name" value="Beta_hexosaminidase_sua/sub"/>
</dbReference>
<feature type="domain" description="Glycoside hydrolase family 20 catalytic" evidence="7">
    <location>
        <begin position="519"/>
        <end position="791"/>
    </location>
</feature>
<feature type="region of interest" description="Disordered" evidence="5">
    <location>
        <begin position="295"/>
        <end position="317"/>
    </location>
</feature>
<dbReference type="SUPFAM" id="SSF51445">
    <property type="entry name" value="(Trans)glycosidases"/>
    <property type="match status" value="1"/>
</dbReference>
<keyword evidence="6" id="KW-1133">Transmembrane helix</keyword>
<dbReference type="KEGG" id="mcy:MCYN_0782"/>
<dbReference type="InterPro" id="IPR008979">
    <property type="entry name" value="Galactose-bd-like_sf"/>
</dbReference>
<dbReference type="GO" id="GO:0004563">
    <property type="term" value="F:beta-N-acetylhexosaminidase activity"/>
    <property type="evidence" value="ECO:0007669"/>
    <property type="project" value="UniProtKB-EC"/>
</dbReference>
<dbReference type="Pfam" id="PF00728">
    <property type="entry name" value="Glyco_hydro_20"/>
    <property type="match status" value="2"/>
</dbReference>
<dbReference type="InterPro" id="IPR017853">
    <property type="entry name" value="GH"/>
</dbReference>
<comment type="similarity">
    <text evidence="1">Belongs to the glycosyl hydrolase 20 family.</text>
</comment>
<dbReference type="EC" id="3.2.1.52" evidence="9"/>
<feature type="domain" description="Beta-hexosaminidase bacterial type N-terminal" evidence="8">
    <location>
        <begin position="363"/>
        <end position="450"/>
    </location>
</feature>
<protein>
    <submittedName>
        <fullName evidence="9">Putative beta-N-acetylhexosaminidase</fullName>
        <ecNumber evidence="9">3.2.1.52</ecNumber>
    </submittedName>
</protein>
<evidence type="ECO:0000256" key="1">
    <source>
        <dbReference type="ARBA" id="ARBA00006285"/>
    </source>
</evidence>
<dbReference type="Gene3D" id="3.20.20.80">
    <property type="entry name" value="Glycosidases"/>
    <property type="match status" value="1"/>
</dbReference>
<feature type="active site" description="Proton donor" evidence="4">
    <location>
        <position position="645"/>
    </location>
</feature>
<dbReference type="PANTHER" id="PTHR43678:SF1">
    <property type="entry name" value="BETA-N-ACETYLHEXOSAMINIDASE"/>
    <property type="match status" value="1"/>
</dbReference>
<keyword evidence="6" id="KW-0812">Transmembrane</keyword>
<proteinExistence type="inferred from homology"/>
<dbReference type="HOGENOM" id="CLU_002275_0_0_14"/>
<dbReference type="Proteomes" id="UP000010466">
    <property type="component" value="Chromosome"/>
</dbReference>
<dbReference type="EMBL" id="HF559394">
    <property type="protein sequence ID" value="CCP24514.1"/>
    <property type="molecule type" value="Genomic_DNA"/>
</dbReference>